<gene>
    <name evidence="1" type="ORF">HanXRQr2_Chr09g0386971</name>
</gene>
<name>A0A9K3N867_HELAN</name>
<keyword evidence="2" id="KW-1185">Reference proteome</keyword>
<sequence>MSHIINLTNEMGKYEILSTLNTCIFDVDLFCWVNKILGKFMKLPPFSFIIKFQMVLLYIS</sequence>
<dbReference type="Gramene" id="mRNA:HanXRQr2_Chr09g0386971">
    <property type="protein sequence ID" value="CDS:HanXRQr2_Chr09g0386971.1"/>
    <property type="gene ID" value="HanXRQr2_Chr09g0386971"/>
</dbReference>
<accession>A0A9K3N867</accession>
<evidence type="ECO:0000313" key="1">
    <source>
        <dbReference type="EMBL" id="KAF5790762.1"/>
    </source>
</evidence>
<organism evidence="1 2">
    <name type="scientific">Helianthus annuus</name>
    <name type="common">Common sunflower</name>
    <dbReference type="NCBI Taxonomy" id="4232"/>
    <lineage>
        <taxon>Eukaryota</taxon>
        <taxon>Viridiplantae</taxon>
        <taxon>Streptophyta</taxon>
        <taxon>Embryophyta</taxon>
        <taxon>Tracheophyta</taxon>
        <taxon>Spermatophyta</taxon>
        <taxon>Magnoliopsida</taxon>
        <taxon>eudicotyledons</taxon>
        <taxon>Gunneridae</taxon>
        <taxon>Pentapetalae</taxon>
        <taxon>asterids</taxon>
        <taxon>campanulids</taxon>
        <taxon>Asterales</taxon>
        <taxon>Asteraceae</taxon>
        <taxon>Asteroideae</taxon>
        <taxon>Heliantheae alliance</taxon>
        <taxon>Heliantheae</taxon>
        <taxon>Helianthus</taxon>
    </lineage>
</organism>
<comment type="caution">
    <text evidence="1">The sequence shown here is derived from an EMBL/GenBank/DDBJ whole genome shotgun (WGS) entry which is preliminary data.</text>
</comment>
<reference evidence="1" key="1">
    <citation type="journal article" date="2017" name="Nature">
        <title>The sunflower genome provides insights into oil metabolism, flowering and Asterid evolution.</title>
        <authorList>
            <person name="Badouin H."/>
            <person name="Gouzy J."/>
            <person name="Grassa C.J."/>
            <person name="Murat F."/>
            <person name="Staton S.E."/>
            <person name="Cottret L."/>
            <person name="Lelandais-Briere C."/>
            <person name="Owens G.L."/>
            <person name="Carrere S."/>
            <person name="Mayjonade B."/>
            <person name="Legrand L."/>
            <person name="Gill N."/>
            <person name="Kane N.C."/>
            <person name="Bowers J.E."/>
            <person name="Hubner S."/>
            <person name="Bellec A."/>
            <person name="Berard A."/>
            <person name="Berges H."/>
            <person name="Blanchet N."/>
            <person name="Boniface M.C."/>
            <person name="Brunel D."/>
            <person name="Catrice O."/>
            <person name="Chaidir N."/>
            <person name="Claudel C."/>
            <person name="Donnadieu C."/>
            <person name="Faraut T."/>
            <person name="Fievet G."/>
            <person name="Helmstetter N."/>
            <person name="King M."/>
            <person name="Knapp S.J."/>
            <person name="Lai Z."/>
            <person name="Le Paslier M.C."/>
            <person name="Lippi Y."/>
            <person name="Lorenzon L."/>
            <person name="Mandel J.R."/>
            <person name="Marage G."/>
            <person name="Marchand G."/>
            <person name="Marquand E."/>
            <person name="Bret-Mestries E."/>
            <person name="Morien E."/>
            <person name="Nambeesan S."/>
            <person name="Nguyen T."/>
            <person name="Pegot-Espagnet P."/>
            <person name="Pouilly N."/>
            <person name="Raftis F."/>
            <person name="Sallet E."/>
            <person name="Schiex T."/>
            <person name="Thomas J."/>
            <person name="Vandecasteele C."/>
            <person name="Vares D."/>
            <person name="Vear F."/>
            <person name="Vautrin S."/>
            <person name="Crespi M."/>
            <person name="Mangin B."/>
            <person name="Burke J.M."/>
            <person name="Salse J."/>
            <person name="Munos S."/>
            <person name="Vincourt P."/>
            <person name="Rieseberg L.H."/>
            <person name="Langlade N.B."/>
        </authorList>
    </citation>
    <scope>NUCLEOTIDE SEQUENCE</scope>
    <source>
        <tissue evidence="1">Leaves</tissue>
    </source>
</reference>
<protein>
    <submittedName>
        <fullName evidence="1">Uncharacterized protein</fullName>
    </submittedName>
</protein>
<reference evidence="1" key="2">
    <citation type="submission" date="2020-06" db="EMBL/GenBank/DDBJ databases">
        <title>Helianthus annuus Genome sequencing and assembly Release 2.</title>
        <authorList>
            <person name="Gouzy J."/>
            <person name="Langlade N."/>
            <person name="Munos S."/>
        </authorList>
    </citation>
    <scope>NUCLEOTIDE SEQUENCE</scope>
    <source>
        <tissue evidence="1">Leaves</tissue>
    </source>
</reference>
<dbReference type="AlphaFoldDB" id="A0A9K3N867"/>
<dbReference type="EMBL" id="MNCJ02000324">
    <property type="protein sequence ID" value="KAF5790762.1"/>
    <property type="molecule type" value="Genomic_DNA"/>
</dbReference>
<dbReference type="Proteomes" id="UP000215914">
    <property type="component" value="Unassembled WGS sequence"/>
</dbReference>
<proteinExistence type="predicted"/>
<evidence type="ECO:0000313" key="2">
    <source>
        <dbReference type="Proteomes" id="UP000215914"/>
    </source>
</evidence>